<proteinExistence type="predicted"/>
<feature type="domain" description="IclR-ED" evidence="5">
    <location>
        <begin position="66"/>
        <end position="249"/>
    </location>
</feature>
<feature type="domain" description="HTH iclR-type" evidence="4">
    <location>
        <begin position="7"/>
        <end position="65"/>
    </location>
</feature>
<keyword evidence="1" id="KW-0805">Transcription regulation</keyword>
<sequence length="265" mass="28159">MASEARRTAADKTLDVLEALARHRSIAEISEVTSLPKPTVHRILQTLVQRGFARYLGRGSYTGGPRILTLVGSHQREVDLPNQVLPTLEELREETDWTVHFALLTGDEAVYAAKLEADRPYRLASRVGMSLALHSTSVGKSVLAALPEESVLALLKRTGMPARTERTHTDPARLLEELAAVRRRGYAEDHEENEAGVIAVGAPVFDHSGTAVGGMSAATLGSFSDEGALAGCGQAVAAAARRFSLTLGAPAHRSGLTPGQPDGPS</sequence>
<dbReference type="Pfam" id="PF09339">
    <property type="entry name" value="HTH_IclR"/>
    <property type="match status" value="1"/>
</dbReference>
<evidence type="ECO:0000256" key="1">
    <source>
        <dbReference type="ARBA" id="ARBA00023015"/>
    </source>
</evidence>
<comment type="caution">
    <text evidence="6">The sequence shown here is derived from an EMBL/GenBank/DDBJ whole genome shotgun (WGS) entry which is preliminary data.</text>
</comment>
<reference evidence="7" key="1">
    <citation type="journal article" date="2019" name="Int. J. Syst. Evol. Microbiol.">
        <title>The Global Catalogue of Microorganisms (GCM) 10K type strain sequencing project: providing services to taxonomists for standard genome sequencing and annotation.</title>
        <authorList>
            <consortium name="The Broad Institute Genomics Platform"/>
            <consortium name="The Broad Institute Genome Sequencing Center for Infectious Disease"/>
            <person name="Wu L."/>
            <person name="Ma J."/>
        </authorList>
    </citation>
    <scope>NUCLEOTIDE SEQUENCE [LARGE SCALE GENOMIC DNA]</scope>
    <source>
        <strain evidence="7">CGMCC 4.7178</strain>
    </source>
</reference>
<keyword evidence="3" id="KW-0804">Transcription</keyword>
<evidence type="ECO:0000259" key="4">
    <source>
        <dbReference type="PROSITE" id="PS51077"/>
    </source>
</evidence>
<name>A0ABQ2M325_9ACTN</name>
<evidence type="ECO:0000313" key="7">
    <source>
        <dbReference type="Proteomes" id="UP000631535"/>
    </source>
</evidence>
<accession>A0ABQ2M325</accession>
<dbReference type="EMBL" id="BMMP01000004">
    <property type="protein sequence ID" value="GGO46281.1"/>
    <property type="molecule type" value="Genomic_DNA"/>
</dbReference>
<dbReference type="PROSITE" id="PS51078">
    <property type="entry name" value="ICLR_ED"/>
    <property type="match status" value="1"/>
</dbReference>
<evidence type="ECO:0000259" key="5">
    <source>
        <dbReference type="PROSITE" id="PS51078"/>
    </source>
</evidence>
<evidence type="ECO:0000313" key="6">
    <source>
        <dbReference type="EMBL" id="GGO46281.1"/>
    </source>
</evidence>
<dbReference type="SUPFAM" id="SSF55781">
    <property type="entry name" value="GAF domain-like"/>
    <property type="match status" value="1"/>
</dbReference>
<gene>
    <name evidence="6" type="ORF">GCM10012287_16220</name>
</gene>
<dbReference type="InterPro" id="IPR005471">
    <property type="entry name" value="Tscrpt_reg_IclR_N"/>
</dbReference>
<dbReference type="PANTHER" id="PTHR30136:SF24">
    <property type="entry name" value="HTH-TYPE TRANSCRIPTIONAL REPRESSOR ALLR"/>
    <property type="match status" value="1"/>
</dbReference>
<protein>
    <submittedName>
        <fullName evidence="6">IclR family transcriptional regulator</fullName>
    </submittedName>
</protein>
<dbReference type="SMART" id="SM00346">
    <property type="entry name" value="HTH_ICLR"/>
    <property type="match status" value="1"/>
</dbReference>
<dbReference type="InterPro" id="IPR029016">
    <property type="entry name" value="GAF-like_dom_sf"/>
</dbReference>
<dbReference type="SUPFAM" id="SSF46785">
    <property type="entry name" value="Winged helix' DNA-binding domain"/>
    <property type="match status" value="1"/>
</dbReference>
<dbReference type="InterPro" id="IPR014757">
    <property type="entry name" value="Tscrpt_reg_IclR_C"/>
</dbReference>
<keyword evidence="7" id="KW-1185">Reference proteome</keyword>
<dbReference type="InterPro" id="IPR050707">
    <property type="entry name" value="HTH_MetabolicPath_Reg"/>
</dbReference>
<dbReference type="InterPro" id="IPR036390">
    <property type="entry name" value="WH_DNA-bd_sf"/>
</dbReference>
<dbReference type="Pfam" id="PF01614">
    <property type="entry name" value="IclR_C"/>
    <property type="match status" value="1"/>
</dbReference>
<organism evidence="6 7">
    <name type="scientific">Streptomyces daqingensis</name>
    <dbReference type="NCBI Taxonomy" id="1472640"/>
    <lineage>
        <taxon>Bacteria</taxon>
        <taxon>Bacillati</taxon>
        <taxon>Actinomycetota</taxon>
        <taxon>Actinomycetes</taxon>
        <taxon>Kitasatosporales</taxon>
        <taxon>Streptomycetaceae</taxon>
        <taxon>Streptomyces</taxon>
    </lineage>
</organism>
<keyword evidence="2" id="KW-0238">DNA-binding</keyword>
<evidence type="ECO:0000256" key="3">
    <source>
        <dbReference type="ARBA" id="ARBA00023163"/>
    </source>
</evidence>
<dbReference type="Gene3D" id="1.10.10.10">
    <property type="entry name" value="Winged helix-like DNA-binding domain superfamily/Winged helix DNA-binding domain"/>
    <property type="match status" value="1"/>
</dbReference>
<dbReference type="PROSITE" id="PS51077">
    <property type="entry name" value="HTH_ICLR"/>
    <property type="match status" value="1"/>
</dbReference>
<dbReference type="RefSeq" id="WP_189036389.1">
    <property type="nucleotide sequence ID" value="NZ_BMMP01000004.1"/>
</dbReference>
<dbReference type="Gene3D" id="3.30.450.40">
    <property type="match status" value="1"/>
</dbReference>
<dbReference type="InterPro" id="IPR036388">
    <property type="entry name" value="WH-like_DNA-bd_sf"/>
</dbReference>
<dbReference type="Proteomes" id="UP000631535">
    <property type="component" value="Unassembled WGS sequence"/>
</dbReference>
<dbReference type="PANTHER" id="PTHR30136">
    <property type="entry name" value="HELIX-TURN-HELIX TRANSCRIPTIONAL REGULATOR, ICLR FAMILY"/>
    <property type="match status" value="1"/>
</dbReference>
<evidence type="ECO:0000256" key="2">
    <source>
        <dbReference type="ARBA" id="ARBA00023125"/>
    </source>
</evidence>